<feature type="transmembrane region" description="Helical" evidence="1">
    <location>
        <begin position="17"/>
        <end position="36"/>
    </location>
</feature>
<name>A0A918P0M5_9ACTN</name>
<sequence length="85" mass="9308">MSYGRFLTKGAGEGTPAFWLVVIALVVIVGAAFLVSKARKREHRPRDAEAAGRSSARSVRYGRAGRCLEMRTTTGSTVRRVLRLT</sequence>
<dbReference type="EMBL" id="BMVU01000075">
    <property type="protein sequence ID" value="GGY10878.1"/>
    <property type="molecule type" value="Genomic_DNA"/>
</dbReference>
<evidence type="ECO:0000313" key="3">
    <source>
        <dbReference type="Proteomes" id="UP000619244"/>
    </source>
</evidence>
<dbReference type="AlphaFoldDB" id="A0A918P0M5"/>
<gene>
    <name evidence="2" type="ORF">GCM10010358_74210</name>
</gene>
<protein>
    <submittedName>
        <fullName evidence="2">Uncharacterized protein</fullName>
    </submittedName>
</protein>
<comment type="caution">
    <text evidence="2">The sequence shown here is derived from an EMBL/GenBank/DDBJ whole genome shotgun (WGS) entry which is preliminary data.</text>
</comment>
<evidence type="ECO:0000313" key="2">
    <source>
        <dbReference type="EMBL" id="GGY10878.1"/>
    </source>
</evidence>
<reference evidence="2" key="2">
    <citation type="submission" date="2020-09" db="EMBL/GenBank/DDBJ databases">
        <authorList>
            <person name="Sun Q."/>
            <person name="Ohkuma M."/>
        </authorList>
    </citation>
    <scope>NUCLEOTIDE SEQUENCE</scope>
    <source>
        <strain evidence="2">JCM 4790</strain>
    </source>
</reference>
<organism evidence="2 3">
    <name type="scientific">Streptomyces minutiscleroticus</name>
    <dbReference type="NCBI Taxonomy" id="68238"/>
    <lineage>
        <taxon>Bacteria</taxon>
        <taxon>Bacillati</taxon>
        <taxon>Actinomycetota</taxon>
        <taxon>Actinomycetes</taxon>
        <taxon>Kitasatosporales</taxon>
        <taxon>Streptomycetaceae</taxon>
        <taxon>Streptomyces</taxon>
    </lineage>
</organism>
<reference evidence="2" key="1">
    <citation type="journal article" date="2014" name="Int. J. Syst. Evol. Microbiol.">
        <title>Complete genome sequence of Corynebacterium casei LMG S-19264T (=DSM 44701T), isolated from a smear-ripened cheese.</title>
        <authorList>
            <consortium name="US DOE Joint Genome Institute (JGI-PGF)"/>
            <person name="Walter F."/>
            <person name="Albersmeier A."/>
            <person name="Kalinowski J."/>
            <person name="Ruckert C."/>
        </authorList>
    </citation>
    <scope>NUCLEOTIDE SEQUENCE</scope>
    <source>
        <strain evidence="2">JCM 4790</strain>
    </source>
</reference>
<dbReference type="Proteomes" id="UP000619244">
    <property type="component" value="Unassembled WGS sequence"/>
</dbReference>
<proteinExistence type="predicted"/>
<dbReference type="RefSeq" id="WP_190194690.1">
    <property type="nucleotide sequence ID" value="NZ_BMVU01000075.1"/>
</dbReference>
<keyword evidence="3" id="KW-1185">Reference proteome</keyword>
<keyword evidence="1" id="KW-1133">Transmembrane helix</keyword>
<accession>A0A918P0M5</accession>
<keyword evidence="1" id="KW-0812">Transmembrane</keyword>
<evidence type="ECO:0000256" key="1">
    <source>
        <dbReference type="SAM" id="Phobius"/>
    </source>
</evidence>
<keyword evidence="1" id="KW-0472">Membrane</keyword>